<reference evidence="8 9" key="1">
    <citation type="journal article" date="2018" name="Nat. Genet.">
        <title>The Rosa genome provides new insights in the design of modern roses.</title>
        <authorList>
            <person name="Bendahmane M."/>
        </authorList>
    </citation>
    <scope>NUCLEOTIDE SEQUENCE [LARGE SCALE GENOMIC DNA]</scope>
    <source>
        <strain evidence="9">cv. Old Blush</strain>
    </source>
</reference>
<dbReference type="InterPro" id="IPR040911">
    <property type="entry name" value="Exostosin_GT47"/>
</dbReference>
<feature type="transmembrane region" description="Helical" evidence="6">
    <location>
        <begin position="12"/>
        <end position="30"/>
    </location>
</feature>
<comment type="subcellular location">
    <subcellularLocation>
        <location evidence="1">Golgi apparatus membrane</location>
        <topology evidence="1">Single-pass type II membrane protein</topology>
    </subcellularLocation>
</comment>
<keyword evidence="3" id="KW-0808">Transferase</keyword>
<dbReference type="InterPro" id="IPR004263">
    <property type="entry name" value="Exostosin"/>
</dbReference>
<keyword evidence="9" id="KW-1185">Reference proteome</keyword>
<comment type="similarity">
    <text evidence="2">Belongs to the glycosyltransferase 47 family.</text>
</comment>
<dbReference type="Proteomes" id="UP000238479">
    <property type="component" value="Chromosome 4"/>
</dbReference>
<dbReference type="PANTHER" id="PTHR11062">
    <property type="entry name" value="EXOSTOSIN HEPARAN SULFATE GLYCOSYLTRANSFERASE -RELATED"/>
    <property type="match status" value="1"/>
</dbReference>
<evidence type="ECO:0000256" key="5">
    <source>
        <dbReference type="ARBA" id="ARBA00023034"/>
    </source>
</evidence>
<keyword evidence="6" id="KW-0472">Membrane</keyword>
<keyword evidence="4" id="KW-0735">Signal-anchor</keyword>
<evidence type="ECO:0000313" key="8">
    <source>
        <dbReference type="EMBL" id="PRQ38394.1"/>
    </source>
</evidence>
<proteinExistence type="inferred from homology"/>
<dbReference type="AlphaFoldDB" id="A0A2P6QW60"/>
<dbReference type="OrthoDB" id="1924787at2759"/>
<protein>
    <submittedName>
        <fullName evidence="8">Putative exostosin</fullName>
    </submittedName>
</protein>
<name>A0A2P6QW60_ROSCH</name>
<evidence type="ECO:0000256" key="4">
    <source>
        <dbReference type="ARBA" id="ARBA00022968"/>
    </source>
</evidence>
<dbReference type="Pfam" id="PF03016">
    <property type="entry name" value="Exostosin_GT47"/>
    <property type="match status" value="1"/>
</dbReference>
<evidence type="ECO:0000259" key="7">
    <source>
        <dbReference type="Pfam" id="PF03016"/>
    </source>
</evidence>
<dbReference type="EMBL" id="PDCK01000042">
    <property type="protein sequence ID" value="PRQ38394.1"/>
    <property type="molecule type" value="Genomic_DNA"/>
</dbReference>
<keyword evidence="6" id="KW-0812">Transmembrane</keyword>
<dbReference type="GO" id="GO:0016757">
    <property type="term" value="F:glycosyltransferase activity"/>
    <property type="evidence" value="ECO:0007669"/>
    <property type="project" value="UniProtKB-KW"/>
</dbReference>
<dbReference type="Gramene" id="PRQ38394">
    <property type="protein sequence ID" value="PRQ38394"/>
    <property type="gene ID" value="RchiOBHm_Chr4g0413411"/>
</dbReference>
<comment type="caution">
    <text evidence="8">The sequence shown here is derived from an EMBL/GenBank/DDBJ whole genome shotgun (WGS) entry which is preliminary data.</text>
</comment>
<keyword evidence="3" id="KW-0328">Glycosyltransferase</keyword>
<keyword evidence="6" id="KW-1133">Transmembrane helix</keyword>
<accession>A0A2P6QW60</accession>
<dbReference type="GO" id="GO:0000139">
    <property type="term" value="C:Golgi membrane"/>
    <property type="evidence" value="ECO:0007669"/>
    <property type="project" value="UniProtKB-SubCell"/>
</dbReference>
<sequence>MGKPLAGKCSPEVWLGILFSFILCFFLLPFDYPSNFLGVNNGVSLFENKETHPIGIVKNQSISVINQSTTDSCSGRYIYIHDDLPTKFNYDLINNCESLTGSNMPNMCPHIKNFGFGQEINNSEGVLTNKRWFSTNQFSLELIFHSKMKHYECLTNNSAQASAIYIPIYPGLEESQHLWDPNLTARDSFGEEFSKWVSSRFEWKKMWGRDHFFVSGRVAFDYRRKTDNISDWGSTLRVSPESNNMTMLTIEGSSRTNDIAIPYPTGFHPAKDSEVFQWQNRVRGQERPYLFTFVGGPRPDQPNSIRGKLFDQCQASSTCKVLNCHSSGINCEETVTVMRVFQKSVYCLHPTGDTFTRKSAFDSILAGCIPVFFHPASAYNQYLWYLPKNYTKYSVFIPVRKAQNLKDGSIEKILLEISKDMEFAMREQVISLIPKLVYGDPRSRLETKDAFDIAVNKILERIENVRKVVREGRDPSIGFAEPDGNKFLFPEELE</sequence>
<evidence type="ECO:0000313" key="9">
    <source>
        <dbReference type="Proteomes" id="UP000238479"/>
    </source>
</evidence>
<gene>
    <name evidence="8" type="ORF">RchiOBHm_Chr4g0413411</name>
</gene>
<evidence type="ECO:0000256" key="3">
    <source>
        <dbReference type="ARBA" id="ARBA00022676"/>
    </source>
</evidence>
<evidence type="ECO:0000256" key="2">
    <source>
        <dbReference type="ARBA" id="ARBA00010271"/>
    </source>
</evidence>
<dbReference type="STRING" id="74649.A0A2P6QW60"/>
<keyword evidence="5" id="KW-0333">Golgi apparatus</keyword>
<dbReference type="OMA" id="TVMRVFQ"/>
<organism evidence="8 9">
    <name type="scientific">Rosa chinensis</name>
    <name type="common">China rose</name>
    <dbReference type="NCBI Taxonomy" id="74649"/>
    <lineage>
        <taxon>Eukaryota</taxon>
        <taxon>Viridiplantae</taxon>
        <taxon>Streptophyta</taxon>
        <taxon>Embryophyta</taxon>
        <taxon>Tracheophyta</taxon>
        <taxon>Spermatophyta</taxon>
        <taxon>Magnoliopsida</taxon>
        <taxon>eudicotyledons</taxon>
        <taxon>Gunneridae</taxon>
        <taxon>Pentapetalae</taxon>
        <taxon>rosids</taxon>
        <taxon>fabids</taxon>
        <taxon>Rosales</taxon>
        <taxon>Rosaceae</taxon>
        <taxon>Rosoideae</taxon>
        <taxon>Rosoideae incertae sedis</taxon>
        <taxon>Rosa</taxon>
    </lineage>
</organism>
<feature type="domain" description="Exostosin GT47" evidence="7">
    <location>
        <begin position="72"/>
        <end position="406"/>
    </location>
</feature>
<evidence type="ECO:0000256" key="6">
    <source>
        <dbReference type="SAM" id="Phobius"/>
    </source>
</evidence>
<dbReference type="PANTHER" id="PTHR11062:SF241">
    <property type="entry name" value="XYLOGLUCAN GALACTOSYLTRANSFERASE GT14-RELATED"/>
    <property type="match status" value="1"/>
</dbReference>
<evidence type="ECO:0000256" key="1">
    <source>
        <dbReference type="ARBA" id="ARBA00004323"/>
    </source>
</evidence>